<keyword evidence="1" id="KW-0472">Membrane</keyword>
<accession>A0A7M4BQA5</accession>
<keyword evidence="1" id="KW-0812">Transmembrane</keyword>
<organism evidence="2 3">
    <name type="scientific">Rothia koreensis</name>
    <dbReference type="NCBI Taxonomy" id="592378"/>
    <lineage>
        <taxon>Bacteria</taxon>
        <taxon>Bacillati</taxon>
        <taxon>Actinomycetota</taxon>
        <taxon>Actinomycetes</taxon>
        <taxon>Micrococcales</taxon>
        <taxon>Micrococcaceae</taxon>
        <taxon>Rothia</taxon>
    </lineage>
</organism>
<dbReference type="Proteomes" id="UP000462152">
    <property type="component" value="Unassembled WGS sequence"/>
</dbReference>
<protein>
    <submittedName>
        <fullName evidence="2">Uncharacterized protein</fullName>
    </submittedName>
</protein>
<evidence type="ECO:0000313" key="2">
    <source>
        <dbReference type="EMBL" id="MUN56107.1"/>
    </source>
</evidence>
<dbReference type="EMBL" id="WOGT01000016">
    <property type="protein sequence ID" value="MUN56107.1"/>
    <property type="molecule type" value="Genomic_DNA"/>
</dbReference>
<name>A0A7M4BQA5_9MICC</name>
<sequence>MAEKQKKDEVVDYYSKSRLGVCIGSGGCDCLERMRQAGKQFLRGIVLSGSESFLGVCVVVGVSAGSDGHLGR</sequence>
<keyword evidence="1" id="KW-1133">Transmembrane helix</keyword>
<keyword evidence="3" id="KW-1185">Reference proteome</keyword>
<reference evidence="2 3" key="1">
    <citation type="submission" date="2019-12" db="EMBL/GenBank/DDBJ databases">
        <authorList>
            <person name="Li J."/>
            <person name="Shi Y."/>
            <person name="Xu G."/>
            <person name="Xiao D."/>
            <person name="Ran X."/>
        </authorList>
    </citation>
    <scope>NUCLEOTIDE SEQUENCE [LARGE SCALE GENOMIC DNA]</scope>
    <source>
        <strain evidence="2 3">JCM 15915</strain>
    </source>
</reference>
<feature type="transmembrane region" description="Helical" evidence="1">
    <location>
        <begin position="41"/>
        <end position="64"/>
    </location>
</feature>
<gene>
    <name evidence="2" type="ORF">GMA10_12960</name>
</gene>
<dbReference type="AlphaFoldDB" id="A0A7M4BQA5"/>
<comment type="caution">
    <text evidence="2">The sequence shown here is derived from an EMBL/GenBank/DDBJ whole genome shotgun (WGS) entry which is preliminary data.</text>
</comment>
<evidence type="ECO:0000256" key="1">
    <source>
        <dbReference type="SAM" id="Phobius"/>
    </source>
</evidence>
<proteinExistence type="predicted"/>
<evidence type="ECO:0000313" key="3">
    <source>
        <dbReference type="Proteomes" id="UP000462152"/>
    </source>
</evidence>
<dbReference type="RefSeq" id="WP_129316426.1">
    <property type="nucleotide sequence ID" value="NZ_NOIQ01000028.1"/>
</dbReference>